<dbReference type="InterPro" id="IPR001433">
    <property type="entry name" value="OxRdtase_FAD/NAD-bd"/>
</dbReference>
<dbReference type="Pfam" id="PF00970">
    <property type="entry name" value="FAD_binding_6"/>
    <property type="match status" value="1"/>
</dbReference>
<evidence type="ECO:0000256" key="5">
    <source>
        <dbReference type="ARBA" id="ARBA00022827"/>
    </source>
</evidence>
<keyword evidence="4" id="KW-0479">Metal-binding</keyword>
<feature type="domain" description="FAD-binding FR-type" evidence="11">
    <location>
        <begin position="11"/>
        <end position="117"/>
    </location>
</feature>
<dbReference type="STRING" id="481446.NIT7645_01879"/>
<dbReference type="GO" id="GO:0016491">
    <property type="term" value="F:oxidoreductase activity"/>
    <property type="evidence" value="ECO:0007669"/>
    <property type="project" value="UniProtKB-KW"/>
</dbReference>
<dbReference type="InterPro" id="IPR012675">
    <property type="entry name" value="Beta-grasp_dom_sf"/>
</dbReference>
<keyword evidence="13" id="KW-1185">Reference proteome</keyword>
<dbReference type="InterPro" id="IPR001041">
    <property type="entry name" value="2Fe-2S_ferredoxin-type"/>
</dbReference>
<dbReference type="InterPro" id="IPR039261">
    <property type="entry name" value="FNR_nucleotide-bd"/>
</dbReference>
<dbReference type="Pfam" id="PF00111">
    <property type="entry name" value="Fer2"/>
    <property type="match status" value="1"/>
</dbReference>
<dbReference type="Pfam" id="PF00175">
    <property type="entry name" value="NAD_binding_1"/>
    <property type="match status" value="1"/>
</dbReference>
<feature type="domain" description="2Fe-2S ferredoxin-type" evidence="10">
    <location>
        <begin position="274"/>
        <end position="358"/>
    </location>
</feature>
<dbReference type="InterPro" id="IPR036010">
    <property type="entry name" value="2Fe-2S_ferredoxin-like_sf"/>
</dbReference>
<dbReference type="PANTHER" id="PTHR47354">
    <property type="entry name" value="NADH OXIDOREDUCTASE HCR"/>
    <property type="match status" value="1"/>
</dbReference>
<dbReference type="PRINTS" id="PR00410">
    <property type="entry name" value="PHEHYDRXLASE"/>
</dbReference>
<dbReference type="GO" id="GO:0046872">
    <property type="term" value="F:metal ion binding"/>
    <property type="evidence" value="ECO:0007669"/>
    <property type="project" value="UniProtKB-KW"/>
</dbReference>
<dbReference type="CDD" id="cd00207">
    <property type="entry name" value="fer2"/>
    <property type="match status" value="1"/>
</dbReference>
<proteinExistence type="inferred from homology"/>
<dbReference type="InterPro" id="IPR017938">
    <property type="entry name" value="Riboflavin_synthase-like_b-brl"/>
</dbReference>
<evidence type="ECO:0000256" key="2">
    <source>
        <dbReference type="ARBA" id="ARBA00022630"/>
    </source>
</evidence>
<dbReference type="PROSITE" id="PS51384">
    <property type="entry name" value="FAD_FR"/>
    <property type="match status" value="1"/>
</dbReference>
<keyword evidence="8" id="KW-0411">Iron-sulfur</keyword>
<dbReference type="PANTHER" id="PTHR47354:SF6">
    <property type="entry name" value="NADH OXIDOREDUCTASE HCR"/>
    <property type="match status" value="1"/>
</dbReference>
<dbReference type="Gene3D" id="3.40.50.80">
    <property type="entry name" value="Nucleotide-binding domain of ferredoxin-NADP reductase (FNR) module"/>
    <property type="match status" value="1"/>
</dbReference>
<keyword evidence="3" id="KW-0001">2Fe-2S</keyword>
<dbReference type="AlphaFoldDB" id="A0A0H5D5B6"/>
<sequence length="358" mass="38969">MSAISQPARAAVWQDSEMLECVSIVPEMPNTASFTFCAPSGALFDYKPGQFLTLEIPAESGTVHRTYTISSSPSRPRSITITAKAQADSIGTRWMLDNLKPGSRLRAFGPAGLFTNADSTANKYLFISAGSGITPMMSMTTCMWDEGQALDVVFINCAKRPSEILFRQRLENMASRTPGLDLKFVVEEPDPYRPWTGYQGMFNQLMLGLMAPDYLEREVYCCGPEPFMQAVREALAGLGFDMDRYHQESFHAPVESESDLPELDDVVLEEDSTSEIHFAQSGISHKCAETDTVLAAAKAAGLNIPSGCTFGVCGTCKVRKTSGEVHMVHNGGISDDDVADGYILACCSHPIGKVEVEV</sequence>
<dbReference type="Gene3D" id="3.10.20.30">
    <property type="match status" value="1"/>
</dbReference>
<evidence type="ECO:0000256" key="4">
    <source>
        <dbReference type="ARBA" id="ARBA00022723"/>
    </source>
</evidence>
<accession>A0A0H5D5B6</accession>
<evidence type="ECO:0000256" key="3">
    <source>
        <dbReference type="ARBA" id="ARBA00022714"/>
    </source>
</evidence>
<evidence type="ECO:0000313" key="13">
    <source>
        <dbReference type="Proteomes" id="UP000043764"/>
    </source>
</evidence>
<dbReference type="PROSITE" id="PS51085">
    <property type="entry name" value="2FE2S_FER_2"/>
    <property type="match status" value="1"/>
</dbReference>
<dbReference type="SUPFAM" id="SSF63380">
    <property type="entry name" value="Riboflavin synthase domain-like"/>
    <property type="match status" value="1"/>
</dbReference>
<evidence type="ECO:0000259" key="10">
    <source>
        <dbReference type="PROSITE" id="PS51085"/>
    </source>
</evidence>
<reference evidence="13" key="1">
    <citation type="submission" date="2015-05" db="EMBL/GenBank/DDBJ databases">
        <authorList>
            <person name="Rodrigo-Torres Lidia"/>
            <person name="Arahal R.David."/>
        </authorList>
    </citation>
    <scope>NUCLEOTIDE SEQUENCE [LARGE SCALE GENOMIC DNA]</scope>
    <source>
        <strain evidence="13">CECT 7321</strain>
    </source>
</reference>
<dbReference type="EMBL" id="CVRL01000039">
    <property type="protein sequence ID" value="CRL12291.1"/>
    <property type="molecule type" value="Genomic_DNA"/>
</dbReference>
<name>A0A0H5D5B6_9RHOB</name>
<keyword evidence="7" id="KW-0408">Iron</keyword>
<keyword evidence="6 12" id="KW-0560">Oxidoreductase</keyword>
<evidence type="ECO:0000256" key="7">
    <source>
        <dbReference type="ARBA" id="ARBA00023004"/>
    </source>
</evidence>
<comment type="cofactor">
    <cofactor evidence="1">
        <name>FAD</name>
        <dbReference type="ChEBI" id="CHEBI:57692"/>
    </cofactor>
</comment>
<dbReference type="Proteomes" id="UP000043764">
    <property type="component" value="Unassembled WGS sequence"/>
</dbReference>
<evidence type="ECO:0000256" key="8">
    <source>
        <dbReference type="ARBA" id="ARBA00023014"/>
    </source>
</evidence>
<dbReference type="EC" id="1.17.1.-" evidence="12"/>
<evidence type="ECO:0000256" key="1">
    <source>
        <dbReference type="ARBA" id="ARBA00001974"/>
    </source>
</evidence>
<dbReference type="InterPro" id="IPR006058">
    <property type="entry name" value="2Fe2S_fd_BS"/>
</dbReference>
<dbReference type="RefSeq" id="WP_050674051.1">
    <property type="nucleotide sequence ID" value="NZ_CVRL01000039.1"/>
</dbReference>
<protein>
    <submittedName>
        <fullName evidence="12">3-ketosteroid-9-alpha-hydroxylase reductase subunit</fullName>
        <ecNumber evidence="12">1.17.1.-</ecNumber>
    </submittedName>
</protein>
<dbReference type="CDD" id="cd06215">
    <property type="entry name" value="FNR_iron_sulfur_binding_1"/>
    <property type="match status" value="1"/>
</dbReference>
<dbReference type="PROSITE" id="PS00197">
    <property type="entry name" value="2FE2S_FER_1"/>
    <property type="match status" value="1"/>
</dbReference>
<gene>
    <name evidence="12" type="primary">hmp_2</name>
    <name evidence="12" type="ORF">NIT7321_03165</name>
</gene>
<dbReference type="GO" id="GO:0051537">
    <property type="term" value="F:2 iron, 2 sulfur cluster binding"/>
    <property type="evidence" value="ECO:0007669"/>
    <property type="project" value="UniProtKB-KW"/>
</dbReference>
<dbReference type="SUPFAM" id="SSF54292">
    <property type="entry name" value="2Fe-2S ferredoxin-like"/>
    <property type="match status" value="1"/>
</dbReference>
<dbReference type="Gene3D" id="2.40.30.10">
    <property type="entry name" value="Translation factors"/>
    <property type="match status" value="1"/>
</dbReference>
<evidence type="ECO:0000256" key="9">
    <source>
        <dbReference type="ARBA" id="ARBA00061434"/>
    </source>
</evidence>
<keyword evidence="5" id="KW-0274">FAD</keyword>
<dbReference type="SUPFAM" id="SSF52343">
    <property type="entry name" value="Ferredoxin reductase-like, C-terminal NADP-linked domain"/>
    <property type="match status" value="1"/>
</dbReference>
<comment type="similarity">
    <text evidence="9">In the N-terminal section; belongs to the FAD-binding oxidoreductase type 6 family.</text>
</comment>
<keyword evidence="2" id="KW-0285">Flavoprotein</keyword>
<evidence type="ECO:0000313" key="12">
    <source>
        <dbReference type="EMBL" id="CRL12291.1"/>
    </source>
</evidence>
<dbReference type="InterPro" id="IPR050415">
    <property type="entry name" value="MRET"/>
</dbReference>
<dbReference type="InterPro" id="IPR017927">
    <property type="entry name" value="FAD-bd_FR_type"/>
</dbReference>
<dbReference type="InterPro" id="IPR008333">
    <property type="entry name" value="Cbr1-like_FAD-bd_dom"/>
</dbReference>
<organism evidence="12 13">
    <name type="scientific">Phaeobacter italicus</name>
    <dbReference type="NCBI Taxonomy" id="481446"/>
    <lineage>
        <taxon>Bacteria</taxon>
        <taxon>Pseudomonadati</taxon>
        <taxon>Pseudomonadota</taxon>
        <taxon>Alphaproteobacteria</taxon>
        <taxon>Rhodobacterales</taxon>
        <taxon>Roseobacteraceae</taxon>
        <taxon>Phaeobacter</taxon>
    </lineage>
</organism>
<evidence type="ECO:0000259" key="11">
    <source>
        <dbReference type="PROSITE" id="PS51384"/>
    </source>
</evidence>
<evidence type="ECO:0000256" key="6">
    <source>
        <dbReference type="ARBA" id="ARBA00023002"/>
    </source>
</evidence>